<reference evidence="1 2" key="1">
    <citation type="submission" date="2024-09" db="EMBL/GenBank/DDBJ databases">
        <authorList>
            <person name="Sun Q."/>
            <person name="Mori K."/>
        </authorList>
    </citation>
    <scope>NUCLEOTIDE SEQUENCE [LARGE SCALE GENOMIC DNA]</scope>
    <source>
        <strain evidence="1 2">CICC 11035S</strain>
    </source>
</reference>
<comment type="caution">
    <text evidence="1">The sequence shown here is derived from an EMBL/GenBank/DDBJ whole genome shotgun (WGS) entry which is preliminary data.</text>
</comment>
<accession>A0ABV6SAY3</accession>
<name>A0ABV6SAY3_9SPHN</name>
<dbReference type="InterPro" id="IPR009363">
    <property type="entry name" value="Phage_Mu_Gp16"/>
</dbReference>
<dbReference type="EMBL" id="JBHLTM010000067">
    <property type="protein sequence ID" value="MFC0686425.1"/>
    <property type="molecule type" value="Genomic_DNA"/>
</dbReference>
<organism evidence="1 2">
    <name type="scientific">Novosphingobium clariflavum</name>
    <dbReference type="NCBI Taxonomy" id="2029884"/>
    <lineage>
        <taxon>Bacteria</taxon>
        <taxon>Pseudomonadati</taxon>
        <taxon>Pseudomonadota</taxon>
        <taxon>Alphaproteobacteria</taxon>
        <taxon>Sphingomonadales</taxon>
        <taxon>Sphingomonadaceae</taxon>
        <taxon>Novosphingobium</taxon>
    </lineage>
</organism>
<evidence type="ECO:0000313" key="1">
    <source>
        <dbReference type="EMBL" id="MFC0686425.1"/>
    </source>
</evidence>
<gene>
    <name evidence="1" type="ORF">ACFFF8_17710</name>
</gene>
<sequence>MDEDDYRQLLLSETGKLSLKDCSDPQLVRVVEALKAKGFRPLPNASQRKAAQQPMAVKARALWISLYHLGVVHNPGEPALEAFAKRQLGCERMVWARDSDSFRLIEALKSMATREGWALVDHKGIPCGPLGLQANLCAAIVAKRKAAGVIPDDWTLPIAAYRLCGIETAQERPFSAEQHASLAANLGDKLREMTGGRP</sequence>
<dbReference type="Proteomes" id="UP001589858">
    <property type="component" value="Unassembled WGS sequence"/>
</dbReference>
<proteinExistence type="predicted"/>
<dbReference type="RefSeq" id="WP_267223894.1">
    <property type="nucleotide sequence ID" value="NZ_JAPCWC010000028.1"/>
</dbReference>
<dbReference type="Pfam" id="PF06252">
    <property type="entry name" value="GemA"/>
    <property type="match status" value="1"/>
</dbReference>
<keyword evidence="2" id="KW-1185">Reference proteome</keyword>
<evidence type="ECO:0000313" key="2">
    <source>
        <dbReference type="Proteomes" id="UP001589858"/>
    </source>
</evidence>
<protein>
    <submittedName>
        <fullName evidence="1">Regulatory protein GemA</fullName>
    </submittedName>
</protein>